<feature type="region of interest" description="Disordered" evidence="4">
    <location>
        <begin position="1"/>
        <end position="65"/>
    </location>
</feature>
<feature type="compositionally biased region" description="Polar residues" evidence="4">
    <location>
        <begin position="618"/>
        <end position="629"/>
    </location>
</feature>
<sequence>MDRRSWLWRRKSSEKSPGETESSGSISSLSERFSDDQVYTTQAALSPEVTSKSASNDDISTPKMSKEEVTDVKILTDKLAAALLNISAKEDLVKQHAKVAEEAVSGWEKAENEVSSLKQQLDATRQKNSILEDRVGHLDGALKECLRQLRQAREVQEQKIVEAVVNSCREWEFKKSELEGKVADLEAQLQSAKADSAASIRFDLQQRLEAVQKENSSLKHELQSRLEELELRIVERNLSSQAAETASKQHLESVKKVAKLETECRRLKAMTRKTFSVNDHRSVTASSVCVESFTDSMSDSGERLLAVQTDLRKLGGWEMNEYEPSRFDSCSSSLVMEIDQLKKEKTNGKNHMVPSTEINLMDDFLEMERLAAFPENVREGVASDQSNVDQATMEAEVEALIQKNVELEKKLVKMECEMEAMIQKNSELEKKLEKMEAGKVEVEMVLTKYHTQLETSESQIREAELKVAEFQTQLALAKRSNQEACEELKETKAKKEIVESTLKLTQTEVEKLISKICSLEAEIQKERALSAENSIKRGKLEEELLKMKQEAHVQQDTEIKQREVVNHNLKLKQEKELALAAGRFAECQKTIASLGQQLKSLATLEDFLLDSDNPVESTFEVTKSPQNGDQLKLPRNDLSIPKRDSESPISLNSSVTNEKIRNGFSKFIPKSKSVSKRGSH</sequence>
<feature type="coiled-coil region" evidence="3">
    <location>
        <begin position="390"/>
        <end position="508"/>
    </location>
</feature>
<evidence type="ECO:0000256" key="1">
    <source>
        <dbReference type="ARBA" id="ARBA00005921"/>
    </source>
</evidence>
<proteinExistence type="inferred from homology"/>
<dbReference type="AlphaFoldDB" id="A0A4D6L8V2"/>
<evidence type="ECO:0000313" key="6">
    <source>
        <dbReference type="Proteomes" id="UP000501690"/>
    </source>
</evidence>
<feature type="region of interest" description="Disordered" evidence="4">
    <location>
        <begin position="618"/>
        <end position="654"/>
    </location>
</feature>
<dbReference type="OrthoDB" id="128924at2759"/>
<dbReference type="Pfam" id="PF05911">
    <property type="entry name" value="FPP"/>
    <property type="match status" value="4"/>
</dbReference>
<reference evidence="5 6" key="1">
    <citation type="submission" date="2019-04" db="EMBL/GenBank/DDBJ databases">
        <title>An improved genome assembly and genetic linkage map for asparagus bean, Vigna unguiculata ssp. sesquipedialis.</title>
        <authorList>
            <person name="Xia Q."/>
            <person name="Zhang R."/>
            <person name="Dong Y."/>
        </authorList>
    </citation>
    <scope>NUCLEOTIDE SEQUENCE [LARGE SCALE GENOMIC DNA]</scope>
    <source>
        <tissue evidence="5">Leaf</tissue>
    </source>
</reference>
<feature type="compositionally biased region" description="Basic and acidic residues" evidence="4">
    <location>
        <begin position="632"/>
        <end position="646"/>
    </location>
</feature>
<comment type="similarity">
    <text evidence="1">Belongs to the FPP family.</text>
</comment>
<feature type="compositionally biased region" description="Polar residues" evidence="4">
    <location>
        <begin position="37"/>
        <end position="63"/>
    </location>
</feature>
<protein>
    <submittedName>
        <fullName evidence="5">Filament-like plant protein</fullName>
    </submittedName>
</protein>
<accession>A0A4D6L8V2</accession>
<dbReference type="PANTHER" id="PTHR31580:SF49">
    <property type="entry name" value="FILAMENT-LIKE PLANT PROTEIN 3"/>
    <property type="match status" value="1"/>
</dbReference>
<feature type="compositionally biased region" description="Basic and acidic residues" evidence="4">
    <location>
        <begin position="1"/>
        <end position="18"/>
    </location>
</feature>
<evidence type="ECO:0000256" key="4">
    <source>
        <dbReference type="SAM" id="MobiDB-lite"/>
    </source>
</evidence>
<keyword evidence="6" id="KW-1185">Reference proteome</keyword>
<feature type="coiled-coil region" evidence="3">
    <location>
        <begin position="107"/>
        <end position="239"/>
    </location>
</feature>
<evidence type="ECO:0000313" key="5">
    <source>
        <dbReference type="EMBL" id="QCD84886.1"/>
    </source>
</evidence>
<organism evidence="5 6">
    <name type="scientific">Vigna unguiculata</name>
    <name type="common">Cowpea</name>
    <dbReference type="NCBI Taxonomy" id="3917"/>
    <lineage>
        <taxon>Eukaryota</taxon>
        <taxon>Viridiplantae</taxon>
        <taxon>Streptophyta</taxon>
        <taxon>Embryophyta</taxon>
        <taxon>Tracheophyta</taxon>
        <taxon>Spermatophyta</taxon>
        <taxon>Magnoliopsida</taxon>
        <taxon>eudicotyledons</taxon>
        <taxon>Gunneridae</taxon>
        <taxon>Pentapetalae</taxon>
        <taxon>rosids</taxon>
        <taxon>fabids</taxon>
        <taxon>Fabales</taxon>
        <taxon>Fabaceae</taxon>
        <taxon>Papilionoideae</taxon>
        <taxon>50 kb inversion clade</taxon>
        <taxon>NPAAA clade</taxon>
        <taxon>indigoferoid/millettioid clade</taxon>
        <taxon>Phaseoleae</taxon>
        <taxon>Vigna</taxon>
    </lineage>
</organism>
<dbReference type="Proteomes" id="UP000501690">
    <property type="component" value="Linkage Group LG2"/>
</dbReference>
<dbReference type="Gramene" id="Vigun03g059600.3.v1.2">
    <property type="protein sequence ID" value="Vigun03g059600.3.v1.2"/>
    <property type="gene ID" value="Vigun03g059600.v1.2"/>
</dbReference>
<dbReference type="Gramene" id="Vigun03g059600.2.v1.2">
    <property type="protein sequence ID" value="Vigun03g059600.2.v1.2"/>
    <property type="gene ID" value="Vigun03g059600.v1.2"/>
</dbReference>
<evidence type="ECO:0000256" key="2">
    <source>
        <dbReference type="ARBA" id="ARBA00023054"/>
    </source>
</evidence>
<dbReference type="EMBL" id="CP039346">
    <property type="protein sequence ID" value="QCD84886.1"/>
    <property type="molecule type" value="Genomic_DNA"/>
</dbReference>
<gene>
    <name evidence="5" type="ORF">DEO72_LG2g5244</name>
</gene>
<dbReference type="InterPro" id="IPR008587">
    <property type="entry name" value="FPP_plant"/>
</dbReference>
<dbReference type="Gramene" id="Vigun03g059600.5.v1.2">
    <property type="protein sequence ID" value="Vigun03g059600.5.v1.2"/>
    <property type="gene ID" value="Vigun03g059600.v1.2"/>
</dbReference>
<name>A0A4D6L8V2_VIGUN</name>
<keyword evidence="2 3" id="KW-0175">Coiled coil</keyword>
<dbReference type="Gramene" id="Vigun03g059600.4.v1.2">
    <property type="protein sequence ID" value="Vigun03g059600.4.v1.2"/>
    <property type="gene ID" value="Vigun03g059600.v1.2"/>
</dbReference>
<dbReference type="PANTHER" id="PTHR31580">
    <property type="entry name" value="FILAMENT-LIKE PLANT PROTEIN 4"/>
    <property type="match status" value="1"/>
</dbReference>
<evidence type="ECO:0000256" key="3">
    <source>
        <dbReference type="SAM" id="Coils"/>
    </source>
</evidence>
<dbReference type="Gramene" id="Vigun03g059600.1.v1.2">
    <property type="protein sequence ID" value="Vigun03g059600.1.v1.2"/>
    <property type="gene ID" value="Vigun03g059600.v1.2"/>
</dbReference>
<feature type="compositionally biased region" description="Low complexity" evidence="4">
    <location>
        <begin position="19"/>
        <end position="31"/>
    </location>
</feature>